<evidence type="ECO:0000313" key="6">
    <source>
        <dbReference type="EMBL" id="SEQ80934.1"/>
    </source>
</evidence>
<protein>
    <submittedName>
        <fullName evidence="6">Two-component system, NarL family, sensor histidine kinase DesK</fullName>
    </submittedName>
</protein>
<organism evidence="6 7">
    <name type="scientific">Streptomyces radiopugnans</name>
    <dbReference type="NCBI Taxonomy" id="403935"/>
    <lineage>
        <taxon>Bacteria</taxon>
        <taxon>Bacillati</taxon>
        <taxon>Actinomycetota</taxon>
        <taxon>Actinomycetes</taxon>
        <taxon>Kitasatosporales</taxon>
        <taxon>Streptomycetaceae</taxon>
        <taxon>Streptomyces</taxon>
    </lineage>
</organism>
<keyword evidence="1" id="KW-0808">Transferase</keyword>
<reference evidence="6 7" key="1">
    <citation type="submission" date="2016-10" db="EMBL/GenBank/DDBJ databases">
        <authorList>
            <person name="de Groot N.N."/>
        </authorList>
    </citation>
    <scope>NUCLEOTIDE SEQUENCE [LARGE SCALE GENOMIC DNA]</scope>
    <source>
        <strain evidence="6 7">CGMCC 4.3519</strain>
    </source>
</reference>
<feature type="transmembrane region" description="Helical" evidence="4">
    <location>
        <begin position="47"/>
        <end position="66"/>
    </location>
</feature>
<dbReference type="GO" id="GO:0046983">
    <property type="term" value="F:protein dimerization activity"/>
    <property type="evidence" value="ECO:0007669"/>
    <property type="project" value="InterPro"/>
</dbReference>
<dbReference type="InterPro" id="IPR050482">
    <property type="entry name" value="Sensor_HK_TwoCompSys"/>
</dbReference>
<evidence type="ECO:0000313" key="7">
    <source>
        <dbReference type="Proteomes" id="UP000199055"/>
    </source>
</evidence>
<dbReference type="InterPro" id="IPR036890">
    <property type="entry name" value="HATPase_C_sf"/>
</dbReference>
<gene>
    <name evidence="6" type="ORF">SAMN05216481_11620</name>
</gene>
<evidence type="ECO:0000259" key="5">
    <source>
        <dbReference type="Pfam" id="PF07730"/>
    </source>
</evidence>
<dbReference type="GO" id="GO:0000155">
    <property type="term" value="F:phosphorelay sensor kinase activity"/>
    <property type="evidence" value="ECO:0007669"/>
    <property type="project" value="InterPro"/>
</dbReference>
<dbReference type="RefSeq" id="WP_093662651.1">
    <property type="nucleotide sequence ID" value="NZ_FOET01000016.1"/>
</dbReference>
<keyword evidence="4" id="KW-0472">Membrane</keyword>
<keyword evidence="3" id="KW-0902">Two-component regulatory system</keyword>
<dbReference type="EMBL" id="FOET01000016">
    <property type="protein sequence ID" value="SEQ80934.1"/>
    <property type="molecule type" value="Genomic_DNA"/>
</dbReference>
<dbReference type="STRING" id="403935.SAMN05216481_11620"/>
<keyword evidence="4" id="KW-0812">Transmembrane</keyword>
<feature type="domain" description="Signal transduction histidine kinase subgroup 3 dimerisation and phosphoacceptor" evidence="5">
    <location>
        <begin position="186"/>
        <end position="253"/>
    </location>
</feature>
<dbReference type="SUPFAM" id="SSF55874">
    <property type="entry name" value="ATPase domain of HSP90 chaperone/DNA topoisomerase II/histidine kinase"/>
    <property type="match status" value="1"/>
</dbReference>
<dbReference type="Gene3D" id="1.20.5.1930">
    <property type="match status" value="1"/>
</dbReference>
<evidence type="ECO:0000256" key="2">
    <source>
        <dbReference type="ARBA" id="ARBA00022777"/>
    </source>
</evidence>
<feature type="transmembrane region" description="Helical" evidence="4">
    <location>
        <begin position="120"/>
        <end position="138"/>
    </location>
</feature>
<evidence type="ECO:0000256" key="3">
    <source>
        <dbReference type="ARBA" id="ARBA00023012"/>
    </source>
</evidence>
<feature type="transmembrane region" description="Helical" evidence="4">
    <location>
        <begin position="78"/>
        <end position="100"/>
    </location>
</feature>
<dbReference type="AlphaFoldDB" id="A0A1H9J264"/>
<dbReference type="Proteomes" id="UP000199055">
    <property type="component" value="Unassembled WGS sequence"/>
</dbReference>
<accession>A0A1H9J264</accession>
<proteinExistence type="predicted"/>
<feature type="transmembrane region" description="Helical" evidence="4">
    <location>
        <begin position="145"/>
        <end position="168"/>
    </location>
</feature>
<dbReference type="GO" id="GO:0016020">
    <property type="term" value="C:membrane"/>
    <property type="evidence" value="ECO:0007669"/>
    <property type="project" value="InterPro"/>
</dbReference>
<dbReference type="InterPro" id="IPR011712">
    <property type="entry name" value="Sig_transdc_His_kin_sub3_dim/P"/>
</dbReference>
<name>A0A1H9J264_9ACTN</name>
<evidence type="ECO:0000256" key="1">
    <source>
        <dbReference type="ARBA" id="ARBA00022679"/>
    </source>
</evidence>
<dbReference type="Pfam" id="PF07730">
    <property type="entry name" value="HisKA_3"/>
    <property type="match status" value="1"/>
</dbReference>
<evidence type="ECO:0000256" key="4">
    <source>
        <dbReference type="SAM" id="Phobius"/>
    </source>
</evidence>
<dbReference type="Gene3D" id="3.30.565.10">
    <property type="entry name" value="Histidine kinase-like ATPase, C-terminal domain"/>
    <property type="match status" value="1"/>
</dbReference>
<dbReference type="PANTHER" id="PTHR24421">
    <property type="entry name" value="NITRATE/NITRITE SENSOR PROTEIN NARX-RELATED"/>
    <property type="match status" value="1"/>
</dbReference>
<feature type="transmembrane region" description="Helical" evidence="4">
    <location>
        <begin position="16"/>
        <end position="35"/>
    </location>
</feature>
<keyword evidence="7" id="KW-1185">Reference proteome</keyword>
<keyword evidence="2 6" id="KW-0418">Kinase</keyword>
<keyword evidence="4" id="KW-1133">Transmembrane helix</keyword>
<dbReference type="PANTHER" id="PTHR24421:SF63">
    <property type="entry name" value="SENSOR HISTIDINE KINASE DESK"/>
    <property type="match status" value="1"/>
</dbReference>
<sequence length="414" mass="43111">MTTGKRSRIRAPQSSWIAFGTVALVIAGSLTLVALDVLSQPLSRRTVVTGLLLLIVLPAVLLGQYAPPPYRLPYRWRWWLLGAQALLTYLPILLFPSPWLSLLGFLAGAVLLTVPPPSSVVIAAGVVASGPLLAGTLVDTQRSSLNVLVSTVITASSVYGVAHLALLASRLQAVQAQAARLAEQRERDRIAQDLHDLLGSSLVSIAVRCESALHRAGASGQDASASEDPARRALAEAAALARRTHAEVRAVAHGRLSVSLRTELVHARRLLTQAGITTRVTAPPDSRLSPAVGNCLGAVLREATGNLLRHSRATDCEIVLAEHGGRVTLSVANDGAPRRRPVAGAGLAGLAARAAALGGALTFTAGDGSFRLSAVLPLDPAVALGDPDGVDEGAGMEFAHCGGYAVAHRPHPEE</sequence>